<evidence type="ECO:0000256" key="1">
    <source>
        <dbReference type="ARBA" id="ARBA00022448"/>
    </source>
</evidence>
<keyword evidence="5" id="KW-0408">Iron</keyword>
<gene>
    <name evidence="7" type="ORF">E6K72_03320</name>
</gene>
<keyword evidence="1" id="KW-0813">Transport</keyword>
<sequence>MFAGFPGGPRGAALTAVALMLAAAPVVVVKQLDGNNDFCISCHLHEPHYRGMVDKPAATLAGAHFAASARRPAGHPERCFTCHSGEGVVGWSAVTALSAWDAARWVLGARREATTMRLPLEDGACLKCHAAEVRGTKSAEETDRYHELADHRTVRTPCVACHVTHRAGKPERSFLDDAVVGARCRDCHRRQDEAGS</sequence>
<comment type="caution">
    <text evidence="7">The sequence shown here is derived from an EMBL/GenBank/DDBJ whole genome shotgun (WGS) entry which is preliminary data.</text>
</comment>
<evidence type="ECO:0000256" key="4">
    <source>
        <dbReference type="ARBA" id="ARBA00022982"/>
    </source>
</evidence>
<dbReference type="InterPro" id="IPR036280">
    <property type="entry name" value="Multihaem_cyt_sf"/>
</dbReference>
<dbReference type="EMBL" id="VBOS01000105">
    <property type="protein sequence ID" value="TMQ57796.1"/>
    <property type="molecule type" value="Genomic_DNA"/>
</dbReference>
<protein>
    <recommendedName>
        <fullName evidence="6">Cytochrome c-552/4 domain-containing protein</fullName>
    </recommendedName>
</protein>
<evidence type="ECO:0000256" key="5">
    <source>
        <dbReference type="ARBA" id="ARBA00023004"/>
    </source>
</evidence>
<dbReference type="Gene3D" id="1.10.3820.10">
    <property type="entry name" value="Di-heme elbow motif domain"/>
    <property type="match status" value="1"/>
</dbReference>
<dbReference type="SUPFAM" id="SSF48695">
    <property type="entry name" value="Multiheme cytochromes"/>
    <property type="match status" value="1"/>
</dbReference>
<feature type="domain" description="Cytochrome c-552/4" evidence="6">
    <location>
        <begin position="138"/>
        <end position="188"/>
    </location>
</feature>
<keyword evidence="2" id="KW-0349">Heme</keyword>
<reference evidence="7 8" key="1">
    <citation type="journal article" date="2019" name="Nat. Microbiol.">
        <title>Mediterranean grassland soil C-N compound turnover is dependent on rainfall and depth, and is mediated by genomically divergent microorganisms.</title>
        <authorList>
            <person name="Diamond S."/>
            <person name="Andeer P.F."/>
            <person name="Li Z."/>
            <person name="Crits-Christoph A."/>
            <person name="Burstein D."/>
            <person name="Anantharaman K."/>
            <person name="Lane K.R."/>
            <person name="Thomas B.C."/>
            <person name="Pan C."/>
            <person name="Northen T.R."/>
            <person name="Banfield J.F."/>
        </authorList>
    </citation>
    <scope>NUCLEOTIDE SEQUENCE [LARGE SCALE GENOMIC DNA]</scope>
    <source>
        <strain evidence="7">WS_2</strain>
    </source>
</reference>
<dbReference type="Pfam" id="PF13435">
    <property type="entry name" value="Cytochrome_C554"/>
    <property type="match status" value="1"/>
</dbReference>
<evidence type="ECO:0000259" key="6">
    <source>
        <dbReference type="Pfam" id="PF13435"/>
    </source>
</evidence>
<evidence type="ECO:0000313" key="7">
    <source>
        <dbReference type="EMBL" id="TMQ57796.1"/>
    </source>
</evidence>
<dbReference type="InterPro" id="IPR038266">
    <property type="entry name" value="NapC/NirT_cytc_sf"/>
</dbReference>
<dbReference type="AlphaFoldDB" id="A0A538T2D5"/>
<dbReference type="GO" id="GO:0046872">
    <property type="term" value="F:metal ion binding"/>
    <property type="evidence" value="ECO:0007669"/>
    <property type="project" value="UniProtKB-KW"/>
</dbReference>
<keyword evidence="4" id="KW-0249">Electron transport</keyword>
<evidence type="ECO:0000256" key="3">
    <source>
        <dbReference type="ARBA" id="ARBA00022723"/>
    </source>
</evidence>
<keyword evidence="3" id="KW-0479">Metal-binding</keyword>
<accession>A0A538T2D5</accession>
<evidence type="ECO:0000313" key="8">
    <source>
        <dbReference type="Proteomes" id="UP000317716"/>
    </source>
</evidence>
<organism evidence="7 8">
    <name type="scientific">Eiseniibacteriota bacterium</name>
    <dbReference type="NCBI Taxonomy" id="2212470"/>
    <lineage>
        <taxon>Bacteria</taxon>
        <taxon>Candidatus Eiseniibacteriota</taxon>
    </lineage>
</organism>
<dbReference type="Proteomes" id="UP000317716">
    <property type="component" value="Unassembled WGS sequence"/>
</dbReference>
<dbReference type="InterPro" id="IPR023155">
    <property type="entry name" value="Cyt_c-552/4"/>
</dbReference>
<name>A0A538T2D5_UNCEI</name>
<proteinExistence type="predicted"/>
<evidence type="ECO:0000256" key="2">
    <source>
        <dbReference type="ARBA" id="ARBA00022617"/>
    </source>
</evidence>